<proteinExistence type="predicted"/>
<evidence type="ECO:0000313" key="4">
    <source>
        <dbReference type="Proteomes" id="UP000002193"/>
    </source>
</evidence>
<feature type="region of interest" description="Disordered" evidence="1">
    <location>
        <begin position="1119"/>
        <end position="1149"/>
    </location>
</feature>
<protein>
    <recommendedName>
        <fullName evidence="5">Transmembrane protein</fullName>
    </recommendedName>
</protein>
<dbReference type="AlphaFoldDB" id="Q822X9"/>
<sequence>MKQRSWYKTLGISISLGLLLTFIYFLPPLLSKGSGKYLFLSLVHKETGLSCDVEDLQLSWLGPQYAKKVKVVGKNKEGELFSAEKIEVNGSLLRLLLYKRPKGIALSGWSLQVDESSTIEKPSVGHLDPGVFLSYLAHSSILSEHGSISMKTIKGATLVLSGFYVEKTPEKLIVKGIVTEDNVSGRVFIESIVTPKVNIVAEFNSVPASFFKLFLASPVMDRMLSEEDVIDLHAAANHSNGKILMTATAQGSQIQAKLQGYIHQSIFYIVEGSPSFIELQPKIASLLCSELFSCPTRISSQQIRAHVANAKIPLDFTQWRAIEANLQANLPLVSLSPKDPNLSIQMRNVSVGIKKSARYTHIRGSSVAVFGGAAQSYINGMMTIDSKKHRTEFLLQQSMLPHTYLRALFPRPFIINIPLEVPYYSLEIRGEYKNSQLKAEADLDNSLLKMNCTSSGTLQALLFQGSATYHLEDNLKKKFSQQFSYAEATFSGKVQIAKKHIYFPKFSGKITAGENEVFIHGKFGRPNEPIRPDTCSTLVHGKLRDLPLSMVSSKLIPLQLTKASFSFHTDGARYLTKGNTQLVIEDPEDPILPPSRIIIPDVLVSVVDPQKSIDINNIKIQSSGEIIDFPIDRLLRIQQKEANLSTYIGPTGNMTFSVLYNPKEEDRLVLHSAVTTEALKGDINLVMDDSLMLSSKTQGTLQWEITSERYASFFEKASCAPSCTLHRTAIARLDIYKLSCAEQKSGLSCLSLLTEGGFEGSLSTNPLIFYDYVSKETFIINNLSGSLYSSNLDTKVEYDLQGSCLVPNQDSKISAEFFIQGSVEHLLNPSEREFKQTAEWKHIPSPFITGIFPISPNVKVKISSLAGQRIHVGMTHHFLRGEGPITVKVDSANLQAYIPLILKENAILLEDDLIATLYINEEINNAFFKEFNPLISGNAYSQHPVLLQVSKENFYLPISPYSFEEFRIQAASLDFGKVAIANTGTMYDLFKFLDIEESKQFVESWFTPIFFSVQKGSIICKRFDALIDNRIRLALWGKTNILKDRISMTLGIDPEVIKKYFHNTSLKTKNFFLIKIRGAISSPEVDWSSAYARIALLKSYTIASPFSTLADKLFSSLGDSTPPQTVSPLPWEKPQEAPEDNSANKGRRF</sequence>
<dbReference type="OrthoDB" id="18789at2"/>
<dbReference type="KEGG" id="cca:CCA_00547"/>
<evidence type="ECO:0008006" key="5">
    <source>
        <dbReference type="Google" id="ProtNLM"/>
    </source>
</evidence>
<gene>
    <name evidence="3" type="ordered locus">CCA_00547</name>
</gene>
<feature type="transmembrane region" description="Helical" evidence="2">
    <location>
        <begin position="7"/>
        <end position="26"/>
    </location>
</feature>
<dbReference type="Proteomes" id="UP000002193">
    <property type="component" value="Chromosome"/>
</dbReference>
<name>Q822X9_CHLCV</name>
<accession>Q822X9</accession>
<organism evidence="3 4">
    <name type="scientific">Chlamydia caviae (strain ATCC VR-813 / DSM 19441 / 03DC25 / GPIC)</name>
    <name type="common">Chlamydophila caviae</name>
    <dbReference type="NCBI Taxonomy" id="227941"/>
    <lineage>
        <taxon>Bacteria</taxon>
        <taxon>Pseudomonadati</taxon>
        <taxon>Chlamydiota</taxon>
        <taxon>Chlamydiia</taxon>
        <taxon>Chlamydiales</taxon>
        <taxon>Chlamydiaceae</taxon>
        <taxon>Chlamydia/Chlamydophila group</taxon>
        <taxon>Chlamydia</taxon>
    </lineage>
</organism>
<dbReference type="RefSeq" id="WP_011006505.1">
    <property type="nucleotide sequence ID" value="NC_003361.3"/>
</dbReference>
<evidence type="ECO:0000313" key="3">
    <source>
        <dbReference type="EMBL" id="AAP05290.1"/>
    </source>
</evidence>
<dbReference type="eggNOG" id="COG2982">
    <property type="taxonomic scope" value="Bacteria"/>
</dbReference>
<evidence type="ECO:0000256" key="1">
    <source>
        <dbReference type="SAM" id="MobiDB-lite"/>
    </source>
</evidence>
<dbReference type="HOGENOM" id="CLU_277530_0_0_0"/>
<dbReference type="STRING" id="227941.CCA_00547"/>
<reference evidence="3 4" key="1">
    <citation type="journal article" date="2003" name="Nucleic Acids Res.">
        <title>Genome sequence of Chlamydophila caviae (Chlamydia psittaci GPIC): examining the role of niche-specific genes in the evolution of the Chlamydiaceae.</title>
        <authorList>
            <person name="Read T.D."/>
            <person name="Myers G.S.A."/>
            <person name="Brunham R.C."/>
            <person name="Nelson W.C."/>
            <person name="Paulsen I.T."/>
            <person name="Heidelberg J.F."/>
            <person name="Holtzapple E.K."/>
            <person name="Khouri H.M."/>
            <person name="Federova N.B."/>
            <person name="Carty H.A."/>
            <person name="Umayam L.A."/>
            <person name="Haft D.H."/>
            <person name="Peterson J.D."/>
            <person name="Beanan M.J."/>
            <person name="White O."/>
            <person name="Salzberg S.L."/>
            <person name="Hsia R.-C."/>
            <person name="McClarty G."/>
            <person name="Rank R.G."/>
            <person name="Bavoil P.M."/>
            <person name="Fraser C.M."/>
        </authorList>
    </citation>
    <scope>NUCLEOTIDE SEQUENCE [LARGE SCALE GENOMIC DNA]</scope>
    <source>
        <strain evidence="4">ATCC VR-813 / DSM 19441 / 03DC25 / GPIC</strain>
    </source>
</reference>
<keyword evidence="2" id="KW-0812">Transmembrane</keyword>
<keyword evidence="2" id="KW-0472">Membrane</keyword>
<dbReference type="EMBL" id="AE015925">
    <property type="protein sequence ID" value="AAP05290.1"/>
    <property type="molecule type" value="Genomic_DNA"/>
</dbReference>
<keyword evidence="4" id="KW-1185">Reference proteome</keyword>
<evidence type="ECO:0000256" key="2">
    <source>
        <dbReference type="SAM" id="Phobius"/>
    </source>
</evidence>
<keyword evidence="2" id="KW-1133">Transmembrane helix</keyword>